<dbReference type="PANTHER" id="PTHR11511">
    <property type="entry name" value="LARVAL STORAGE PROTEIN/PHENOLOXIDASE"/>
    <property type="match status" value="1"/>
</dbReference>
<evidence type="ECO:0000259" key="3">
    <source>
        <dbReference type="Pfam" id="PF00372"/>
    </source>
</evidence>
<evidence type="ECO:0008006" key="8">
    <source>
        <dbReference type="Google" id="ProtNLM"/>
    </source>
</evidence>
<dbReference type="PANTHER" id="PTHR11511:SF5">
    <property type="entry name" value="FAT-BODY PROTEIN 1-RELATED"/>
    <property type="match status" value="1"/>
</dbReference>
<dbReference type="InterPro" id="IPR005203">
    <property type="entry name" value="Hemocyanin_C"/>
</dbReference>
<dbReference type="InterPro" id="IPR008922">
    <property type="entry name" value="Di-copper_centre_dom_sf"/>
</dbReference>
<name>B4L048_DROMO</name>
<keyword evidence="1" id="KW-0758">Storage protein</keyword>
<dbReference type="SUPFAM" id="SSF48050">
    <property type="entry name" value="Hemocyanin, N-terminal domain"/>
    <property type="match status" value="1"/>
</dbReference>
<dbReference type="InterPro" id="IPR005204">
    <property type="entry name" value="Hemocyanin_N"/>
</dbReference>
<dbReference type="InterPro" id="IPR036697">
    <property type="entry name" value="Hemocyanin_N_sf"/>
</dbReference>
<feature type="chain" id="PRO_5002811807" description="Larval serum protein 1 gamma chain" evidence="2">
    <location>
        <begin position="22"/>
        <end position="671"/>
    </location>
</feature>
<organism evidence="6 7">
    <name type="scientific">Drosophila mojavensis</name>
    <name type="common">Fruit fly</name>
    <dbReference type="NCBI Taxonomy" id="7230"/>
    <lineage>
        <taxon>Eukaryota</taxon>
        <taxon>Metazoa</taxon>
        <taxon>Ecdysozoa</taxon>
        <taxon>Arthropoda</taxon>
        <taxon>Hexapoda</taxon>
        <taxon>Insecta</taxon>
        <taxon>Pterygota</taxon>
        <taxon>Neoptera</taxon>
        <taxon>Endopterygota</taxon>
        <taxon>Diptera</taxon>
        <taxon>Brachycera</taxon>
        <taxon>Muscomorpha</taxon>
        <taxon>Ephydroidea</taxon>
        <taxon>Drosophilidae</taxon>
        <taxon>Drosophila</taxon>
    </lineage>
</organism>
<dbReference type="OMA" id="SDKTQYV"/>
<dbReference type="GO" id="GO:0097009">
    <property type="term" value="P:energy homeostasis"/>
    <property type="evidence" value="ECO:0007669"/>
    <property type="project" value="UniProtKB-ARBA"/>
</dbReference>
<dbReference type="GO" id="GO:0045735">
    <property type="term" value="F:nutrient reservoir activity"/>
    <property type="evidence" value="ECO:0007669"/>
    <property type="project" value="UniProtKB-KW"/>
</dbReference>
<evidence type="ECO:0000256" key="1">
    <source>
        <dbReference type="ARBA" id="ARBA00022761"/>
    </source>
</evidence>
<gene>
    <name evidence="6" type="primary">Dmoj\GI13588</name>
    <name evidence="6" type="ORF">Dmoj_GI13588</name>
</gene>
<proteinExistence type="predicted"/>
<evidence type="ECO:0000256" key="2">
    <source>
        <dbReference type="SAM" id="SignalP"/>
    </source>
</evidence>
<feature type="signal peptide" evidence="2">
    <location>
        <begin position="1"/>
        <end position="21"/>
    </location>
</feature>
<dbReference type="FunCoup" id="B4L048">
    <property type="interactions" value="46"/>
</dbReference>
<dbReference type="AlphaFoldDB" id="B4L048"/>
<dbReference type="eggNOG" id="ENOG502QR98">
    <property type="taxonomic scope" value="Eukaryota"/>
</dbReference>
<dbReference type="InterPro" id="IPR014756">
    <property type="entry name" value="Ig_E-set"/>
</dbReference>
<dbReference type="PhylomeDB" id="B4L048"/>
<dbReference type="InterPro" id="IPR013788">
    <property type="entry name" value="Hemocyanin/hexamerin"/>
</dbReference>
<protein>
    <recommendedName>
        <fullName evidence="8">Larval serum protein 1 gamma chain</fullName>
    </recommendedName>
</protein>
<feature type="domain" description="Hemocyanin N-terminal" evidence="4">
    <location>
        <begin position="32"/>
        <end position="153"/>
    </location>
</feature>
<feature type="domain" description="Hemocyanin C-terminal" evidence="5">
    <location>
        <begin position="434"/>
        <end position="665"/>
    </location>
</feature>
<dbReference type="InterPro" id="IPR037020">
    <property type="entry name" value="Hemocyanin_C_sf"/>
</dbReference>
<dbReference type="Pfam" id="PF03722">
    <property type="entry name" value="Hemocyanin_N"/>
    <property type="match status" value="1"/>
</dbReference>
<dbReference type="Pfam" id="PF00372">
    <property type="entry name" value="Hemocyanin_M"/>
    <property type="match status" value="1"/>
</dbReference>
<evidence type="ECO:0000259" key="4">
    <source>
        <dbReference type="Pfam" id="PF03722"/>
    </source>
</evidence>
<accession>B4L048</accession>
<dbReference type="HOGENOM" id="CLU_012213_1_0_1"/>
<keyword evidence="7" id="KW-1185">Reference proteome</keyword>
<dbReference type="InParanoid" id="B4L048"/>
<dbReference type="InterPro" id="IPR000896">
    <property type="entry name" value="Hemocyanin/hexamerin_mid_dom"/>
</dbReference>
<reference evidence="6 7" key="1">
    <citation type="journal article" date="2007" name="Nature">
        <title>Evolution of genes and genomes on the Drosophila phylogeny.</title>
        <authorList>
            <consortium name="Drosophila 12 Genomes Consortium"/>
            <person name="Clark A.G."/>
            <person name="Eisen M.B."/>
            <person name="Smith D.R."/>
            <person name="Bergman C.M."/>
            <person name="Oliver B."/>
            <person name="Markow T.A."/>
            <person name="Kaufman T.C."/>
            <person name="Kellis M."/>
            <person name="Gelbart W."/>
            <person name="Iyer V.N."/>
            <person name="Pollard D.A."/>
            <person name="Sackton T.B."/>
            <person name="Larracuente A.M."/>
            <person name="Singh N.D."/>
            <person name="Abad J.P."/>
            <person name="Abt D.N."/>
            <person name="Adryan B."/>
            <person name="Aguade M."/>
            <person name="Akashi H."/>
            <person name="Anderson W.W."/>
            <person name="Aquadro C.F."/>
            <person name="Ardell D.H."/>
            <person name="Arguello R."/>
            <person name="Artieri C.G."/>
            <person name="Barbash D.A."/>
            <person name="Barker D."/>
            <person name="Barsanti P."/>
            <person name="Batterham P."/>
            <person name="Batzoglou S."/>
            <person name="Begun D."/>
            <person name="Bhutkar A."/>
            <person name="Blanco E."/>
            <person name="Bosak S.A."/>
            <person name="Bradley R.K."/>
            <person name="Brand A.D."/>
            <person name="Brent M.R."/>
            <person name="Brooks A.N."/>
            <person name="Brown R.H."/>
            <person name="Butlin R.K."/>
            <person name="Caggese C."/>
            <person name="Calvi B.R."/>
            <person name="Bernardo de Carvalho A."/>
            <person name="Caspi A."/>
            <person name="Castrezana S."/>
            <person name="Celniker S.E."/>
            <person name="Chang J.L."/>
            <person name="Chapple C."/>
            <person name="Chatterji S."/>
            <person name="Chinwalla A."/>
            <person name="Civetta A."/>
            <person name="Clifton S.W."/>
            <person name="Comeron J.M."/>
            <person name="Costello J.C."/>
            <person name="Coyne J.A."/>
            <person name="Daub J."/>
            <person name="David R.G."/>
            <person name="Delcher A.L."/>
            <person name="Delehaunty K."/>
            <person name="Do C.B."/>
            <person name="Ebling H."/>
            <person name="Edwards K."/>
            <person name="Eickbush T."/>
            <person name="Evans J.D."/>
            <person name="Filipski A."/>
            <person name="Findeiss S."/>
            <person name="Freyhult E."/>
            <person name="Fulton L."/>
            <person name="Fulton R."/>
            <person name="Garcia A.C."/>
            <person name="Gardiner A."/>
            <person name="Garfield D.A."/>
            <person name="Garvin B.E."/>
            <person name="Gibson G."/>
            <person name="Gilbert D."/>
            <person name="Gnerre S."/>
            <person name="Godfrey J."/>
            <person name="Good R."/>
            <person name="Gotea V."/>
            <person name="Gravely B."/>
            <person name="Greenberg A.J."/>
            <person name="Griffiths-Jones S."/>
            <person name="Gross S."/>
            <person name="Guigo R."/>
            <person name="Gustafson E.A."/>
            <person name="Haerty W."/>
            <person name="Hahn M.W."/>
            <person name="Halligan D.L."/>
            <person name="Halpern A.L."/>
            <person name="Halter G.M."/>
            <person name="Han M.V."/>
            <person name="Heger A."/>
            <person name="Hillier L."/>
            <person name="Hinrichs A.S."/>
            <person name="Holmes I."/>
            <person name="Hoskins R.A."/>
            <person name="Hubisz M.J."/>
            <person name="Hultmark D."/>
            <person name="Huntley M.A."/>
            <person name="Jaffe D.B."/>
            <person name="Jagadeeshan S."/>
            <person name="Jeck W.R."/>
            <person name="Johnson J."/>
            <person name="Jones C.D."/>
            <person name="Jordan W.C."/>
            <person name="Karpen G.H."/>
            <person name="Kataoka E."/>
            <person name="Keightley P.D."/>
            <person name="Kheradpour P."/>
            <person name="Kirkness E.F."/>
            <person name="Koerich L.B."/>
            <person name="Kristiansen K."/>
            <person name="Kudrna D."/>
            <person name="Kulathinal R.J."/>
            <person name="Kumar S."/>
            <person name="Kwok R."/>
            <person name="Lander E."/>
            <person name="Langley C.H."/>
            <person name="Lapoint R."/>
            <person name="Lazzaro B.P."/>
            <person name="Lee S.J."/>
            <person name="Levesque L."/>
            <person name="Li R."/>
            <person name="Lin C.F."/>
            <person name="Lin M.F."/>
            <person name="Lindblad-Toh K."/>
            <person name="Llopart A."/>
            <person name="Long M."/>
            <person name="Low L."/>
            <person name="Lozovsky E."/>
            <person name="Lu J."/>
            <person name="Luo M."/>
            <person name="Machado C.A."/>
            <person name="Makalowski W."/>
            <person name="Marzo M."/>
            <person name="Matsuda M."/>
            <person name="Matzkin L."/>
            <person name="McAllister B."/>
            <person name="McBride C.S."/>
            <person name="McKernan B."/>
            <person name="McKernan K."/>
            <person name="Mendez-Lago M."/>
            <person name="Minx P."/>
            <person name="Mollenhauer M.U."/>
            <person name="Montooth K."/>
            <person name="Mount S.M."/>
            <person name="Mu X."/>
            <person name="Myers E."/>
            <person name="Negre B."/>
            <person name="Newfeld S."/>
            <person name="Nielsen R."/>
            <person name="Noor M.A."/>
            <person name="O'Grady P."/>
            <person name="Pachter L."/>
            <person name="Papaceit M."/>
            <person name="Parisi M.J."/>
            <person name="Parisi M."/>
            <person name="Parts L."/>
            <person name="Pedersen J.S."/>
            <person name="Pesole G."/>
            <person name="Phillippy A.M."/>
            <person name="Ponting C.P."/>
            <person name="Pop M."/>
            <person name="Porcelli D."/>
            <person name="Powell J.R."/>
            <person name="Prohaska S."/>
            <person name="Pruitt K."/>
            <person name="Puig M."/>
            <person name="Quesneville H."/>
            <person name="Ram K.R."/>
            <person name="Rand D."/>
            <person name="Rasmussen M.D."/>
            <person name="Reed L.K."/>
            <person name="Reenan R."/>
            <person name="Reily A."/>
            <person name="Remington K.A."/>
            <person name="Rieger T.T."/>
            <person name="Ritchie M.G."/>
            <person name="Robin C."/>
            <person name="Rogers Y.H."/>
            <person name="Rohde C."/>
            <person name="Rozas J."/>
            <person name="Rubenfield M.J."/>
            <person name="Ruiz A."/>
            <person name="Russo S."/>
            <person name="Salzberg S.L."/>
            <person name="Sanchez-Gracia A."/>
            <person name="Saranga D.J."/>
            <person name="Sato H."/>
            <person name="Schaeffer S.W."/>
            <person name="Schatz M.C."/>
            <person name="Schlenke T."/>
            <person name="Schwartz R."/>
            <person name="Segarra C."/>
            <person name="Singh R.S."/>
            <person name="Sirot L."/>
            <person name="Sirota M."/>
            <person name="Sisneros N.B."/>
            <person name="Smith C.D."/>
            <person name="Smith T.F."/>
            <person name="Spieth J."/>
            <person name="Stage D.E."/>
            <person name="Stark A."/>
            <person name="Stephan W."/>
            <person name="Strausberg R.L."/>
            <person name="Strempel S."/>
            <person name="Sturgill D."/>
            <person name="Sutton G."/>
            <person name="Sutton G.G."/>
            <person name="Tao W."/>
            <person name="Teichmann S."/>
            <person name="Tobari Y.N."/>
            <person name="Tomimura Y."/>
            <person name="Tsolas J.M."/>
            <person name="Valente V.L."/>
            <person name="Venter E."/>
            <person name="Venter J.C."/>
            <person name="Vicario S."/>
            <person name="Vieira F.G."/>
            <person name="Vilella A.J."/>
            <person name="Villasante A."/>
            <person name="Walenz B."/>
            <person name="Wang J."/>
            <person name="Wasserman M."/>
            <person name="Watts T."/>
            <person name="Wilson D."/>
            <person name="Wilson R.K."/>
            <person name="Wing R.A."/>
            <person name="Wolfner M.F."/>
            <person name="Wong A."/>
            <person name="Wong G.K."/>
            <person name="Wu C.I."/>
            <person name="Wu G."/>
            <person name="Yamamoto D."/>
            <person name="Yang H.P."/>
            <person name="Yang S.P."/>
            <person name="Yorke J.A."/>
            <person name="Yoshida K."/>
            <person name="Zdobnov E."/>
            <person name="Zhang P."/>
            <person name="Zhang Y."/>
            <person name="Zimin A.V."/>
            <person name="Baldwin J."/>
            <person name="Abdouelleil A."/>
            <person name="Abdulkadir J."/>
            <person name="Abebe A."/>
            <person name="Abera B."/>
            <person name="Abreu J."/>
            <person name="Acer S.C."/>
            <person name="Aftuck L."/>
            <person name="Alexander A."/>
            <person name="An P."/>
            <person name="Anderson E."/>
            <person name="Anderson S."/>
            <person name="Arachi H."/>
            <person name="Azer M."/>
            <person name="Bachantsang P."/>
            <person name="Barry A."/>
            <person name="Bayul T."/>
            <person name="Berlin A."/>
            <person name="Bessette D."/>
            <person name="Bloom T."/>
            <person name="Blye J."/>
            <person name="Boguslavskiy L."/>
            <person name="Bonnet C."/>
            <person name="Boukhgalter B."/>
            <person name="Bourzgui I."/>
            <person name="Brown A."/>
            <person name="Cahill P."/>
            <person name="Channer S."/>
            <person name="Cheshatsang Y."/>
            <person name="Chuda L."/>
            <person name="Citroen M."/>
            <person name="Collymore A."/>
            <person name="Cooke P."/>
            <person name="Costello M."/>
            <person name="D'Aco K."/>
            <person name="Daza R."/>
            <person name="De Haan G."/>
            <person name="DeGray S."/>
            <person name="DeMaso C."/>
            <person name="Dhargay N."/>
            <person name="Dooley K."/>
            <person name="Dooley E."/>
            <person name="Doricent M."/>
            <person name="Dorje P."/>
            <person name="Dorjee K."/>
            <person name="Dupes A."/>
            <person name="Elong R."/>
            <person name="Falk J."/>
            <person name="Farina A."/>
            <person name="Faro S."/>
            <person name="Ferguson D."/>
            <person name="Fisher S."/>
            <person name="Foley C.D."/>
            <person name="Franke A."/>
            <person name="Friedrich D."/>
            <person name="Gadbois L."/>
            <person name="Gearin G."/>
            <person name="Gearin C.R."/>
            <person name="Giannoukos G."/>
            <person name="Goode T."/>
            <person name="Graham J."/>
            <person name="Grandbois E."/>
            <person name="Grewal S."/>
            <person name="Gyaltsen K."/>
            <person name="Hafez N."/>
            <person name="Hagos B."/>
            <person name="Hall J."/>
            <person name="Henson C."/>
            <person name="Hollinger A."/>
            <person name="Honan T."/>
            <person name="Huard M.D."/>
            <person name="Hughes L."/>
            <person name="Hurhula B."/>
            <person name="Husby M.E."/>
            <person name="Kamat A."/>
            <person name="Kanga B."/>
            <person name="Kashin S."/>
            <person name="Khazanovich D."/>
            <person name="Kisner P."/>
            <person name="Lance K."/>
            <person name="Lara M."/>
            <person name="Lee W."/>
            <person name="Lennon N."/>
            <person name="Letendre F."/>
            <person name="LeVine R."/>
            <person name="Lipovsky A."/>
            <person name="Liu X."/>
            <person name="Liu J."/>
            <person name="Liu S."/>
            <person name="Lokyitsang T."/>
            <person name="Lokyitsang Y."/>
            <person name="Lubonja R."/>
            <person name="Lui A."/>
            <person name="MacDonald P."/>
            <person name="Magnisalis V."/>
            <person name="Maru K."/>
            <person name="Matthews C."/>
            <person name="McCusker W."/>
            <person name="McDonough S."/>
            <person name="Mehta T."/>
            <person name="Meldrim J."/>
            <person name="Meneus L."/>
            <person name="Mihai O."/>
            <person name="Mihalev A."/>
            <person name="Mihova T."/>
            <person name="Mittelman R."/>
            <person name="Mlenga V."/>
            <person name="Montmayeur A."/>
            <person name="Mulrain L."/>
            <person name="Navidi A."/>
            <person name="Naylor J."/>
            <person name="Negash T."/>
            <person name="Nguyen T."/>
            <person name="Nguyen N."/>
            <person name="Nicol R."/>
            <person name="Norbu C."/>
            <person name="Norbu N."/>
            <person name="Novod N."/>
            <person name="O'Neill B."/>
            <person name="Osman S."/>
            <person name="Markiewicz E."/>
            <person name="Oyono O.L."/>
            <person name="Patti C."/>
            <person name="Phunkhang P."/>
            <person name="Pierre F."/>
            <person name="Priest M."/>
            <person name="Raghuraman S."/>
            <person name="Rege F."/>
            <person name="Reyes R."/>
            <person name="Rise C."/>
            <person name="Rogov P."/>
            <person name="Ross K."/>
            <person name="Ryan E."/>
            <person name="Settipalli S."/>
            <person name="Shea T."/>
            <person name="Sherpa N."/>
            <person name="Shi L."/>
            <person name="Shih D."/>
            <person name="Sparrow T."/>
            <person name="Spaulding J."/>
            <person name="Stalker J."/>
            <person name="Stange-Thomann N."/>
            <person name="Stavropoulos S."/>
            <person name="Stone C."/>
            <person name="Strader C."/>
            <person name="Tesfaye S."/>
            <person name="Thomson T."/>
            <person name="Thoulutsang Y."/>
            <person name="Thoulutsang D."/>
            <person name="Topham K."/>
            <person name="Topping I."/>
            <person name="Tsamla T."/>
            <person name="Vassiliev H."/>
            <person name="Vo A."/>
            <person name="Wangchuk T."/>
            <person name="Wangdi T."/>
            <person name="Weiand M."/>
            <person name="Wilkinson J."/>
            <person name="Wilson A."/>
            <person name="Yadav S."/>
            <person name="Young G."/>
            <person name="Yu Q."/>
            <person name="Zembek L."/>
            <person name="Zhong D."/>
            <person name="Zimmer A."/>
            <person name="Zwirko Z."/>
            <person name="Jaffe D.B."/>
            <person name="Alvarez P."/>
            <person name="Brockman W."/>
            <person name="Butler J."/>
            <person name="Chin C."/>
            <person name="Gnerre S."/>
            <person name="Grabherr M."/>
            <person name="Kleber M."/>
            <person name="Mauceli E."/>
            <person name="MacCallum I."/>
        </authorList>
    </citation>
    <scope>NUCLEOTIDE SEQUENCE [LARGE SCALE GENOMIC DNA]</scope>
    <source>
        <strain evidence="7">Tucson 15081-1352.22</strain>
    </source>
</reference>
<evidence type="ECO:0000313" key="6">
    <source>
        <dbReference type="EMBL" id="EDW19083.1"/>
    </source>
</evidence>
<dbReference type="Gene3D" id="2.60.40.1520">
    <property type="entry name" value="Hemocyanin, C-terminal domain"/>
    <property type="match status" value="1"/>
</dbReference>
<dbReference type="OrthoDB" id="6371642at2759"/>
<sequence length="671" mass="78689">MRFGLLLSPIILLLQLSPNAAIFPGNIANQYYLNKQRFLLEILHHLHEPLRHAECLSLGQQIVSDKTQYVHYTEPMREYYRLLSSGRLLPKDAYYNEHQAEHFSETLGLFHFFYNTREWSTLSQNICWARVHANPALFLHALMQTMLKRDDYRVLTMPKIYELLPAPYHSETVVRAAGNFNYINWIRQELMMGNRSHIQMVLPKQLLPTNLTGDLRNTSKWSETMADVQILSIGEPKQPQAKLSHLIDDYGWSSYWYYINMGVALRDNPSEAERIRDWCYWQLSQIVARYKLERYGQQMEYKRLSWLEQANSQLLTWQGQRYQPETRATRQHLSALLHKLELSVEQAIATQTLSLSNGTLIDLRKGQHWLLGLEQLFPYDLSRLQVPTAGQPQQLLELHTMLRQPSFYAYADRLLHAYRTYRTEFQSSYSQPVRPTDMSIEAVLVDPLITFDEPVDVDLSNILHARNFYYEKRFMWPHSLQARRHRLQQRPFAITFQLSSNRTQSIILRSYLTTARGNVNEEPFYQLDSFLTILYQGNNTIRRESSEFPGLIGDHISFTELYHYMSLAEQEQFDFPLNITLPSCGFPRRLILPRGGAGEPLAMRLLVIATPYNYKARQGNELFCDFSNGVSSWNELPQGYPFERFVEEAELQGSHVYWKAVEIEHRDYGMA</sequence>
<dbReference type="SUPFAM" id="SSF48056">
    <property type="entry name" value="Di-copper centre-containing domain"/>
    <property type="match status" value="1"/>
</dbReference>
<feature type="domain" description="Hemocyanin middle" evidence="3">
    <location>
        <begin position="160"/>
        <end position="367"/>
    </location>
</feature>
<dbReference type="SUPFAM" id="SSF81296">
    <property type="entry name" value="E set domains"/>
    <property type="match status" value="1"/>
</dbReference>
<keyword evidence="2" id="KW-0732">Signal</keyword>
<dbReference type="Pfam" id="PF03723">
    <property type="entry name" value="Hemocyanin_C"/>
    <property type="match status" value="1"/>
</dbReference>
<dbReference type="Gene3D" id="1.10.1280.10">
    <property type="entry name" value="Di-copper center containing domain from catechol oxidase"/>
    <property type="match status" value="1"/>
</dbReference>
<dbReference type="EMBL" id="CH933809">
    <property type="protein sequence ID" value="EDW19083.1"/>
    <property type="molecule type" value="Genomic_DNA"/>
</dbReference>
<dbReference type="KEGG" id="dmo:Dmoj_GI13588"/>
<evidence type="ECO:0000313" key="7">
    <source>
        <dbReference type="Proteomes" id="UP000009192"/>
    </source>
</evidence>
<dbReference type="Gene3D" id="1.20.1370.10">
    <property type="entry name" value="Hemocyanin, N-terminal domain"/>
    <property type="match status" value="1"/>
</dbReference>
<evidence type="ECO:0000259" key="5">
    <source>
        <dbReference type="Pfam" id="PF03723"/>
    </source>
</evidence>
<dbReference type="GO" id="GO:0005615">
    <property type="term" value="C:extracellular space"/>
    <property type="evidence" value="ECO:0007669"/>
    <property type="project" value="UniProtKB-ARBA"/>
</dbReference>
<dbReference type="Proteomes" id="UP000009192">
    <property type="component" value="Unassembled WGS sequence"/>
</dbReference>